<dbReference type="InterPro" id="IPR001611">
    <property type="entry name" value="Leu-rich_rpt"/>
</dbReference>
<evidence type="ECO:0000313" key="6">
    <source>
        <dbReference type="Proteomes" id="UP000828390"/>
    </source>
</evidence>
<gene>
    <name evidence="5" type="ORF">DPMN_130620</name>
</gene>
<evidence type="ECO:0000256" key="1">
    <source>
        <dbReference type="ARBA" id="ARBA00022614"/>
    </source>
</evidence>
<accession>A0A9D4H4X0</accession>
<evidence type="ECO:0000259" key="4">
    <source>
        <dbReference type="SMART" id="SM00013"/>
    </source>
</evidence>
<organism evidence="5 6">
    <name type="scientific">Dreissena polymorpha</name>
    <name type="common">Zebra mussel</name>
    <name type="synonym">Mytilus polymorpha</name>
    <dbReference type="NCBI Taxonomy" id="45954"/>
    <lineage>
        <taxon>Eukaryota</taxon>
        <taxon>Metazoa</taxon>
        <taxon>Spiralia</taxon>
        <taxon>Lophotrochozoa</taxon>
        <taxon>Mollusca</taxon>
        <taxon>Bivalvia</taxon>
        <taxon>Autobranchia</taxon>
        <taxon>Heteroconchia</taxon>
        <taxon>Euheterodonta</taxon>
        <taxon>Imparidentia</taxon>
        <taxon>Neoheterodontei</taxon>
        <taxon>Myida</taxon>
        <taxon>Dreissenoidea</taxon>
        <taxon>Dreissenidae</taxon>
        <taxon>Dreissena</taxon>
    </lineage>
</organism>
<reference evidence="5" key="1">
    <citation type="journal article" date="2019" name="bioRxiv">
        <title>The Genome of the Zebra Mussel, Dreissena polymorpha: A Resource for Invasive Species Research.</title>
        <authorList>
            <person name="McCartney M.A."/>
            <person name="Auch B."/>
            <person name="Kono T."/>
            <person name="Mallez S."/>
            <person name="Zhang Y."/>
            <person name="Obille A."/>
            <person name="Becker A."/>
            <person name="Abrahante J.E."/>
            <person name="Garbe J."/>
            <person name="Badalamenti J.P."/>
            <person name="Herman A."/>
            <person name="Mangelson H."/>
            <person name="Liachko I."/>
            <person name="Sullivan S."/>
            <person name="Sone E.D."/>
            <person name="Koren S."/>
            <person name="Silverstein K.A.T."/>
            <person name="Beckman K.B."/>
            <person name="Gohl D.M."/>
        </authorList>
    </citation>
    <scope>NUCLEOTIDE SEQUENCE</scope>
    <source>
        <strain evidence="5">Duluth1</strain>
        <tissue evidence="5">Whole animal</tissue>
    </source>
</reference>
<dbReference type="Proteomes" id="UP000828390">
    <property type="component" value="Unassembled WGS sequence"/>
</dbReference>
<evidence type="ECO:0000313" key="5">
    <source>
        <dbReference type="EMBL" id="KAH3828638.1"/>
    </source>
</evidence>
<dbReference type="EMBL" id="JAIWYP010000005">
    <property type="protein sequence ID" value="KAH3828638.1"/>
    <property type="molecule type" value="Genomic_DNA"/>
</dbReference>
<keyword evidence="2" id="KW-0732">Signal</keyword>
<protein>
    <recommendedName>
        <fullName evidence="4">LRRNT domain-containing protein</fullName>
    </recommendedName>
</protein>
<dbReference type="InterPro" id="IPR050328">
    <property type="entry name" value="Dev_Immune_Receptor"/>
</dbReference>
<dbReference type="Pfam" id="PF13855">
    <property type="entry name" value="LRR_8"/>
    <property type="match status" value="2"/>
</dbReference>
<keyword evidence="1" id="KW-0433">Leucine-rich repeat</keyword>
<evidence type="ECO:0000256" key="3">
    <source>
        <dbReference type="ARBA" id="ARBA00022737"/>
    </source>
</evidence>
<dbReference type="PANTHER" id="PTHR24373">
    <property type="entry name" value="SLIT RELATED LEUCINE-RICH REPEAT NEURONAL PROTEIN"/>
    <property type="match status" value="1"/>
</dbReference>
<reference evidence="5" key="2">
    <citation type="submission" date="2020-11" db="EMBL/GenBank/DDBJ databases">
        <authorList>
            <person name="McCartney M.A."/>
            <person name="Auch B."/>
            <person name="Kono T."/>
            <person name="Mallez S."/>
            <person name="Becker A."/>
            <person name="Gohl D.M."/>
            <person name="Silverstein K.A.T."/>
            <person name="Koren S."/>
            <person name="Bechman K.B."/>
            <person name="Herman A."/>
            <person name="Abrahante J.E."/>
            <person name="Garbe J."/>
        </authorList>
    </citation>
    <scope>NUCLEOTIDE SEQUENCE</scope>
    <source>
        <strain evidence="5">Duluth1</strain>
        <tissue evidence="5">Whole animal</tissue>
    </source>
</reference>
<dbReference type="InterPro" id="IPR003591">
    <property type="entry name" value="Leu-rich_rpt_typical-subtyp"/>
</dbReference>
<feature type="domain" description="LRRNT" evidence="4">
    <location>
        <begin position="73"/>
        <end position="106"/>
    </location>
</feature>
<dbReference type="PANTHER" id="PTHR24373:SF370">
    <property type="entry name" value="FISH-LIPS, ISOFORM E"/>
    <property type="match status" value="1"/>
</dbReference>
<dbReference type="GO" id="GO:0005615">
    <property type="term" value="C:extracellular space"/>
    <property type="evidence" value="ECO:0007669"/>
    <property type="project" value="TreeGrafter"/>
</dbReference>
<dbReference type="SMART" id="SM00013">
    <property type="entry name" value="LRRNT"/>
    <property type="match status" value="1"/>
</dbReference>
<dbReference type="SMART" id="SM00369">
    <property type="entry name" value="LRR_TYP"/>
    <property type="match status" value="4"/>
</dbReference>
<dbReference type="AlphaFoldDB" id="A0A9D4H4X0"/>
<comment type="caution">
    <text evidence="5">The sequence shown here is derived from an EMBL/GenBank/DDBJ whole genome shotgun (WGS) entry which is preliminary data.</text>
</comment>
<dbReference type="InterPro" id="IPR000372">
    <property type="entry name" value="LRRNT"/>
</dbReference>
<keyword evidence="6" id="KW-1185">Reference proteome</keyword>
<proteinExistence type="predicted"/>
<dbReference type="InterPro" id="IPR032675">
    <property type="entry name" value="LRR_dom_sf"/>
</dbReference>
<name>A0A9D4H4X0_DREPO</name>
<dbReference type="GO" id="GO:0031012">
    <property type="term" value="C:extracellular matrix"/>
    <property type="evidence" value="ECO:0007669"/>
    <property type="project" value="TreeGrafter"/>
</dbReference>
<evidence type="ECO:0000256" key="2">
    <source>
        <dbReference type="ARBA" id="ARBA00022729"/>
    </source>
</evidence>
<dbReference type="SUPFAM" id="SSF52058">
    <property type="entry name" value="L domain-like"/>
    <property type="match status" value="1"/>
</dbReference>
<keyword evidence="3" id="KW-0677">Repeat</keyword>
<sequence>MQPRKQTVAGCATGLIIQALTKDRYSKCVVFRTTIRGKSASYFVNTYLEYCLHRFSEHVLTLLLTVTAHLSITCPSQCQSCASGRVRCPGVGLTKVPSAFPQDTISVDLTQNNIQELDALPSLADLQSFRISMNKLDVIKGGVFENTPNLMSLDLSMNTIKKVYKHGFKELSQLMTISLNGNQLKEVALIFQNTPMITSVRLGNNEIAEIDDEAFKNNTMIKMIDLSNNQISRIHSNCLQKS</sequence>
<dbReference type="Gene3D" id="3.80.10.10">
    <property type="entry name" value="Ribonuclease Inhibitor"/>
    <property type="match status" value="1"/>
</dbReference>